<dbReference type="PANTHER" id="PTHR46300:SF7">
    <property type="entry name" value="P450, PUTATIVE (EUROFUNG)-RELATED"/>
    <property type="match status" value="1"/>
</dbReference>
<evidence type="ECO:0000256" key="4">
    <source>
        <dbReference type="ARBA" id="ARBA00022617"/>
    </source>
</evidence>
<organism evidence="9 10">
    <name type="scientific">Marasmius tenuissimus</name>
    <dbReference type="NCBI Taxonomy" id="585030"/>
    <lineage>
        <taxon>Eukaryota</taxon>
        <taxon>Fungi</taxon>
        <taxon>Dikarya</taxon>
        <taxon>Basidiomycota</taxon>
        <taxon>Agaricomycotina</taxon>
        <taxon>Agaricomycetes</taxon>
        <taxon>Agaricomycetidae</taxon>
        <taxon>Agaricales</taxon>
        <taxon>Marasmiineae</taxon>
        <taxon>Marasmiaceae</taxon>
        <taxon>Marasmius</taxon>
    </lineage>
</organism>
<keyword evidence="7" id="KW-0408">Iron</keyword>
<evidence type="ECO:0000256" key="1">
    <source>
        <dbReference type="ARBA" id="ARBA00001971"/>
    </source>
</evidence>
<evidence type="ECO:0000313" key="10">
    <source>
        <dbReference type="Proteomes" id="UP001437256"/>
    </source>
</evidence>
<keyword evidence="10" id="KW-1185">Reference proteome</keyword>
<dbReference type="PRINTS" id="PR00463">
    <property type="entry name" value="EP450I"/>
</dbReference>
<keyword evidence="5" id="KW-0479">Metal-binding</keyword>
<evidence type="ECO:0000256" key="5">
    <source>
        <dbReference type="ARBA" id="ARBA00022723"/>
    </source>
</evidence>
<reference evidence="9 10" key="1">
    <citation type="submission" date="2024-05" db="EMBL/GenBank/DDBJ databases">
        <title>A draft genome resource for the thread blight pathogen Marasmius tenuissimus strain MS-2.</title>
        <authorList>
            <person name="Yulfo-Soto G.E."/>
            <person name="Baruah I.K."/>
            <person name="Amoako-Attah I."/>
            <person name="Bukari Y."/>
            <person name="Meinhardt L.W."/>
            <person name="Bailey B.A."/>
            <person name="Cohen S.P."/>
        </authorList>
    </citation>
    <scope>NUCLEOTIDE SEQUENCE [LARGE SCALE GENOMIC DNA]</scope>
    <source>
        <strain evidence="9 10">MS-2</strain>
    </source>
</reference>
<comment type="similarity">
    <text evidence="3">Belongs to the cytochrome P450 family.</text>
</comment>
<dbReference type="InterPro" id="IPR001128">
    <property type="entry name" value="Cyt_P450"/>
</dbReference>
<comment type="caution">
    <text evidence="9">The sequence shown here is derived from an EMBL/GenBank/DDBJ whole genome shotgun (WGS) entry which is preliminary data.</text>
</comment>
<comment type="cofactor">
    <cofactor evidence="1">
        <name>heme</name>
        <dbReference type="ChEBI" id="CHEBI:30413"/>
    </cofactor>
</comment>
<accession>A0ABR2ZZE9</accession>
<evidence type="ECO:0000313" key="9">
    <source>
        <dbReference type="EMBL" id="KAL0066758.1"/>
    </source>
</evidence>
<dbReference type="PANTHER" id="PTHR46300">
    <property type="entry name" value="P450, PUTATIVE (EUROFUNG)-RELATED-RELATED"/>
    <property type="match status" value="1"/>
</dbReference>
<evidence type="ECO:0000256" key="3">
    <source>
        <dbReference type="ARBA" id="ARBA00010617"/>
    </source>
</evidence>
<sequence length="384" mass="43405">MSIIEEWILALLPPAISTCHSYVIYVSSFVLTSALAYHISRWLLGSGSYKNLPLPPGPRGLPIVGNLLDIPTNFLAQNFEKMGKELGSDILYLNAVGTKLVVLNSHQACCDLLERRSGIYSSRPRLPMLHDIIGWNKDFILLPYGNLWKTCRRLFHQEFPLNDASQHESQVLRVNRALLRDLLSDPEQYRDHLRQLTGGLIILVTYGLDVKGPNDPVVRTAERAVEMANHAATPGAFMVDALPILKYVPAWFPGAGFKRKAREWNNLYVEMGTLPFGIAKKQMVRLVIPGTDTSRTALLSFILAMTLFPEIQRRAQAEIDRVVGQGRLPEFQDRESLVYVEAVLREVQRWQPVVPAGVPHYIHVEDEYRGYRIPKNSTVIGNSW</sequence>
<dbReference type="InterPro" id="IPR036396">
    <property type="entry name" value="Cyt_P450_sf"/>
</dbReference>
<evidence type="ECO:0000256" key="8">
    <source>
        <dbReference type="ARBA" id="ARBA00023033"/>
    </source>
</evidence>
<dbReference type="Gene3D" id="1.10.630.10">
    <property type="entry name" value="Cytochrome P450"/>
    <property type="match status" value="2"/>
</dbReference>
<protein>
    <recommendedName>
        <fullName evidence="11">Cytochrome P450</fullName>
    </recommendedName>
</protein>
<name>A0ABR2ZZE9_9AGAR</name>
<keyword evidence="6" id="KW-0560">Oxidoreductase</keyword>
<gene>
    <name evidence="9" type="ORF">AAF712_006149</name>
</gene>
<keyword evidence="8" id="KW-0503">Monooxygenase</keyword>
<proteinExistence type="inferred from homology"/>
<evidence type="ECO:0000256" key="6">
    <source>
        <dbReference type="ARBA" id="ARBA00023002"/>
    </source>
</evidence>
<evidence type="ECO:0000256" key="2">
    <source>
        <dbReference type="ARBA" id="ARBA00005179"/>
    </source>
</evidence>
<evidence type="ECO:0008006" key="11">
    <source>
        <dbReference type="Google" id="ProtNLM"/>
    </source>
</evidence>
<dbReference type="Pfam" id="PF00067">
    <property type="entry name" value="p450"/>
    <property type="match status" value="2"/>
</dbReference>
<evidence type="ECO:0000256" key="7">
    <source>
        <dbReference type="ARBA" id="ARBA00023004"/>
    </source>
</evidence>
<dbReference type="InterPro" id="IPR002401">
    <property type="entry name" value="Cyt_P450_E_grp-I"/>
</dbReference>
<dbReference type="Proteomes" id="UP001437256">
    <property type="component" value="Unassembled WGS sequence"/>
</dbReference>
<dbReference type="SUPFAM" id="SSF48264">
    <property type="entry name" value="Cytochrome P450"/>
    <property type="match status" value="1"/>
</dbReference>
<dbReference type="EMBL" id="JBBXMP010000032">
    <property type="protein sequence ID" value="KAL0066758.1"/>
    <property type="molecule type" value="Genomic_DNA"/>
</dbReference>
<comment type="pathway">
    <text evidence="2">Secondary metabolite biosynthesis.</text>
</comment>
<dbReference type="InterPro" id="IPR050364">
    <property type="entry name" value="Cytochrome_P450_fung"/>
</dbReference>
<keyword evidence="4" id="KW-0349">Heme</keyword>